<dbReference type="AlphaFoldDB" id="A0A8J3YPF7"/>
<reference evidence="2" key="1">
    <citation type="submission" date="2021-01" db="EMBL/GenBank/DDBJ databases">
        <title>Whole genome shotgun sequence of Virgisporangium aliadipatigenens NBRC 105644.</title>
        <authorList>
            <person name="Komaki H."/>
            <person name="Tamura T."/>
        </authorList>
    </citation>
    <scope>NUCLEOTIDE SEQUENCE</scope>
    <source>
        <strain evidence="2">NBRC 105644</strain>
    </source>
</reference>
<accession>A0A8J3YPF7</accession>
<dbReference type="EMBL" id="BOPF01000019">
    <property type="protein sequence ID" value="GIJ48067.1"/>
    <property type="molecule type" value="Genomic_DNA"/>
</dbReference>
<gene>
    <name evidence="2" type="ORF">Val02_49530</name>
</gene>
<organism evidence="2 3">
    <name type="scientific">Virgisporangium aliadipatigenens</name>
    <dbReference type="NCBI Taxonomy" id="741659"/>
    <lineage>
        <taxon>Bacteria</taxon>
        <taxon>Bacillati</taxon>
        <taxon>Actinomycetota</taxon>
        <taxon>Actinomycetes</taxon>
        <taxon>Micromonosporales</taxon>
        <taxon>Micromonosporaceae</taxon>
        <taxon>Virgisporangium</taxon>
    </lineage>
</organism>
<name>A0A8J3YPF7_9ACTN</name>
<dbReference type="Proteomes" id="UP000619260">
    <property type="component" value="Unassembled WGS sequence"/>
</dbReference>
<evidence type="ECO:0008006" key="4">
    <source>
        <dbReference type="Google" id="ProtNLM"/>
    </source>
</evidence>
<protein>
    <recommendedName>
        <fullName evidence="4">SHOCT domain-containing protein</fullName>
    </recommendedName>
</protein>
<feature type="signal peptide" evidence="1">
    <location>
        <begin position="1"/>
        <end position="21"/>
    </location>
</feature>
<keyword evidence="3" id="KW-1185">Reference proteome</keyword>
<sequence length="85" mass="9204">MIGWLSLFAMVLLALWLCAYAAPTPGRQKAPPSTPAPQTPLYAVEERLARRLLAGQLSAARYRAEMAALARADAARKPFTVPPGR</sequence>
<evidence type="ECO:0000313" key="2">
    <source>
        <dbReference type="EMBL" id="GIJ48067.1"/>
    </source>
</evidence>
<keyword evidence="1" id="KW-0732">Signal</keyword>
<evidence type="ECO:0000256" key="1">
    <source>
        <dbReference type="SAM" id="SignalP"/>
    </source>
</evidence>
<comment type="caution">
    <text evidence="2">The sequence shown here is derived from an EMBL/GenBank/DDBJ whole genome shotgun (WGS) entry which is preliminary data.</text>
</comment>
<evidence type="ECO:0000313" key="3">
    <source>
        <dbReference type="Proteomes" id="UP000619260"/>
    </source>
</evidence>
<feature type="chain" id="PRO_5035324783" description="SHOCT domain-containing protein" evidence="1">
    <location>
        <begin position="22"/>
        <end position="85"/>
    </location>
</feature>
<dbReference type="RefSeq" id="WP_203901569.1">
    <property type="nucleotide sequence ID" value="NZ_BOPF01000019.1"/>
</dbReference>
<proteinExistence type="predicted"/>